<dbReference type="PANTHER" id="PTHR47958">
    <property type="entry name" value="ATP-DEPENDENT RNA HELICASE DBP3"/>
    <property type="match status" value="1"/>
</dbReference>
<dbReference type="GO" id="GO:0016787">
    <property type="term" value="F:hydrolase activity"/>
    <property type="evidence" value="ECO:0007669"/>
    <property type="project" value="UniProtKB-KW"/>
</dbReference>
<dbReference type="STRING" id="2018661.A0A2A2JJT8"/>
<accession>A0A2A2JJT8</accession>
<feature type="region of interest" description="Disordered" evidence="6">
    <location>
        <begin position="76"/>
        <end position="115"/>
    </location>
</feature>
<dbReference type="InterPro" id="IPR027417">
    <property type="entry name" value="P-loop_NTPase"/>
</dbReference>
<dbReference type="Gene3D" id="3.40.50.300">
    <property type="entry name" value="P-loop containing nucleotide triphosphate hydrolases"/>
    <property type="match status" value="2"/>
</dbReference>
<dbReference type="EMBL" id="LIAE01010395">
    <property type="protein sequence ID" value="PAV61914.1"/>
    <property type="molecule type" value="Genomic_DNA"/>
</dbReference>
<dbReference type="GO" id="GO:0003724">
    <property type="term" value="F:RNA helicase activity"/>
    <property type="evidence" value="ECO:0007669"/>
    <property type="project" value="UniProtKB-EC"/>
</dbReference>
<evidence type="ECO:0000256" key="3">
    <source>
        <dbReference type="ARBA" id="ARBA00022801"/>
    </source>
</evidence>
<dbReference type="SMART" id="SM00490">
    <property type="entry name" value="HELICc"/>
    <property type="match status" value="1"/>
</dbReference>
<dbReference type="InterPro" id="IPR000629">
    <property type="entry name" value="RNA-helicase_DEAD-box_CS"/>
</dbReference>
<feature type="compositionally biased region" description="Gly residues" evidence="6">
    <location>
        <begin position="1"/>
        <end position="11"/>
    </location>
</feature>
<name>A0A2A2JJT8_9BILA</name>
<dbReference type="PROSITE" id="PS51192">
    <property type="entry name" value="HELICASE_ATP_BIND_1"/>
    <property type="match status" value="1"/>
</dbReference>
<organism evidence="9 10">
    <name type="scientific">Diploscapter pachys</name>
    <dbReference type="NCBI Taxonomy" id="2018661"/>
    <lineage>
        <taxon>Eukaryota</taxon>
        <taxon>Metazoa</taxon>
        <taxon>Ecdysozoa</taxon>
        <taxon>Nematoda</taxon>
        <taxon>Chromadorea</taxon>
        <taxon>Rhabditida</taxon>
        <taxon>Rhabditina</taxon>
        <taxon>Rhabditomorpha</taxon>
        <taxon>Rhabditoidea</taxon>
        <taxon>Rhabditidae</taxon>
        <taxon>Diploscapter</taxon>
    </lineage>
</organism>
<dbReference type="SMART" id="SM00487">
    <property type="entry name" value="DEXDc"/>
    <property type="match status" value="1"/>
</dbReference>
<dbReference type="PROSITE" id="PS51194">
    <property type="entry name" value="HELICASE_CTER"/>
    <property type="match status" value="1"/>
</dbReference>
<dbReference type="PROSITE" id="PS00039">
    <property type="entry name" value="DEAD_ATP_HELICASE"/>
    <property type="match status" value="1"/>
</dbReference>
<keyword evidence="3" id="KW-0378">Hydrolase</keyword>
<comment type="caution">
    <text evidence="9">The sequence shown here is derived from an EMBL/GenBank/DDBJ whole genome shotgun (WGS) entry which is preliminary data.</text>
</comment>
<protein>
    <recommendedName>
        <fullName evidence="1">RNA helicase</fullName>
        <ecNumber evidence="1">3.6.4.13</ecNumber>
    </recommendedName>
</protein>
<dbReference type="SUPFAM" id="SSF52540">
    <property type="entry name" value="P-loop containing nucleoside triphosphate hydrolases"/>
    <property type="match status" value="1"/>
</dbReference>
<feature type="compositionally biased region" description="Basic and acidic residues" evidence="6">
    <location>
        <begin position="632"/>
        <end position="648"/>
    </location>
</feature>
<keyword evidence="2" id="KW-0547">Nucleotide-binding</keyword>
<evidence type="ECO:0000256" key="6">
    <source>
        <dbReference type="SAM" id="MobiDB-lite"/>
    </source>
</evidence>
<dbReference type="OrthoDB" id="5874773at2759"/>
<proteinExistence type="predicted"/>
<dbReference type="InterPro" id="IPR001650">
    <property type="entry name" value="Helicase_C-like"/>
</dbReference>
<dbReference type="InterPro" id="IPR011545">
    <property type="entry name" value="DEAD/DEAH_box_helicase_dom"/>
</dbReference>
<evidence type="ECO:0000256" key="1">
    <source>
        <dbReference type="ARBA" id="ARBA00012552"/>
    </source>
</evidence>
<dbReference type="GO" id="GO:0043186">
    <property type="term" value="C:P granule"/>
    <property type="evidence" value="ECO:0007669"/>
    <property type="project" value="UniProtKB-ARBA"/>
</dbReference>
<gene>
    <name evidence="9" type="ORF">WR25_19033</name>
</gene>
<evidence type="ECO:0000256" key="2">
    <source>
        <dbReference type="ARBA" id="ARBA00022741"/>
    </source>
</evidence>
<dbReference type="Pfam" id="PF00270">
    <property type="entry name" value="DEAD"/>
    <property type="match status" value="1"/>
</dbReference>
<evidence type="ECO:0000259" key="7">
    <source>
        <dbReference type="PROSITE" id="PS51192"/>
    </source>
</evidence>
<keyword evidence="4" id="KW-0347">Helicase</keyword>
<evidence type="ECO:0000313" key="9">
    <source>
        <dbReference type="EMBL" id="PAV61914.1"/>
    </source>
</evidence>
<dbReference type="Proteomes" id="UP000218231">
    <property type="component" value="Unassembled WGS sequence"/>
</dbReference>
<evidence type="ECO:0000259" key="8">
    <source>
        <dbReference type="PROSITE" id="PS51194"/>
    </source>
</evidence>
<keyword evidence="10" id="KW-1185">Reference proteome</keyword>
<evidence type="ECO:0000313" key="10">
    <source>
        <dbReference type="Proteomes" id="UP000218231"/>
    </source>
</evidence>
<feature type="region of interest" description="Disordered" evidence="6">
    <location>
        <begin position="1"/>
        <end position="62"/>
    </location>
</feature>
<feature type="region of interest" description="Disordered" evidence="6">
    <location>
        <begin position="632"/>
        <end position="667"/>
    </location>
</feature>
<feature type="domain" description="Helicase ATP-binding" evidence="7">
    <location>
        <begin position="224"/>
        <end position="426"/>
    </location>
</feature>
<dbReference type="GO" id="GO:0003676">
    <property type="term" value="F:nucleic acid binding"/>
    <property type="evidence" value="ECO:0007669"/>
    <property type="project" value="InterPro"/>
</dbReference>
<feature type="compositionally biased region" description="Acidic residues" evidence="6">
    <location>
        <begin position="41"/>
        <end position="50"/>
    </location>
</feature>
<evidence type="ECO:0000256" key="5">
    <source>
        <dbReference type="ARBA" id="ARBA00022840"/>
    </source>
</evidence>
<dbReference type="InterPro" id="IPR014001">
    <property type="entry name" value="Helicase_ATP-bd"/>
</dbReference>
<sequence>MFTKGFFGGGSKNKSEEAGPASKGTSKPAPVVKPDTYYNDSTDETLDESPEPPGNLEDFSKVIDVNSPEYYLQDDVPLRSNHDMPNPLNPPPINREHREQRPNTSGNKQKNIEPCSADDLRLKKHDFDIKIAFTCQKQGEASKSTRKRIDLNVELQRHEAGEQYEQQREHEEATLQVDFPDDILPKNRHPIKTWDDLRSQLAPEFLNIIKETYPSPNPLQCHAIPYMLSGQQIIVETPTGTGKTAAYLIPAVQLTLKAKAKDYGPQVPYTLIIGNTNNLMHQVFDLARKLIKFDPDTKKSPLNLRLFACFAAATGHVTEQTGSSEICVCTTGKLLDAVKAKTIRLDYIELLILDEADKMVSMTFGNEILQLHQEIVKQKRMRFAEDIDESEPDHPLLHYQVATFSATFNKQDDALVFNDVQQTIYRCQIPTHIHMAPGSLIEQRVIQLEPPKFQSPFEAPFWKRLHILLFLLDQDLKRQNKEKNSDHFANRTIVFVEKKSTCNFLTVYLTLKGYKFRMVNGDMSHRATQDVISELGDGHIQGVVATNKLARGADIRGIEHIIILEMAADFNDYLHRIGRTGRIGHEGRSTLIFDRNTDDRHANPLYECLRARNQTIPRWLFDYLSPTQLVNDDRRQVGEREEGGRESTADEESDRDAETVEGALERQQTTNFEAPFEVYLFNREPEEDDDLLECNCNEERQCVGMMQNQGKSCSYSCSNIFRTVTSRPEQLLMCIQRLFPIIDRFVGCMQTQLRSCGPSGRQVPHHNLRTAFSIGESMITAQRGRILSNSMLSRIRPLVEVGLSYGSCVGRCFSSQTSCFDQRGCQPNIEIYNLRNALSVCTRGLGIKRKAGALCMCAKNAGVMGLNNYCSLLGIIG</sequence>
<dbReference type="Pfam" id="PF00271">
    <property type="entry name" value="Helicase_C"/>
    <property type="match status" value="1"/>
</dbReference>
<dbReference type="CDD" id="cd18787">
    <property type="entry name" value="SF2_C_DEAD"/>
    <property type="match status" value="1"/>
</dbReference>
<evidence type="ECO:0000256" key="4">
    <source>
        <dbReference type="ARBA" id="ARBA00022806"/>
    </source>
</evidence>
<reference evidence="9 10" key="1">
    <citation type="journal article" date="2017" name="Curr. Biol.">
        <title>Genome architecture and evolution of a unichromosomal asexual nematode.</title>
        <authorList>
            <person name="Fradin H."/>
            <person name="Zegar C."/>
            <person name="Gutwein M."/>
            <person name="Lucas J."/>
            <person name="Kovtun M."/>
            <person name="Corcoran D."/>
            <person name="Baugh L.R."/>
            <person name="Kiontke K."/>
            <person name="Gunsalus K."/>
            <person name="Fitch D.H."/>
            <person name="Piano F."/>
        </authorList>
    </citation>
    <scope>NUCLEOTIDE SEQUENCE [LARGE SCALE GENOMIC DNA]</scope>
    <source>
        <strain evidence="9">PF1309</strain>
    </source>
</reference>
<keyword evidence="5" id="KW-0067">ATP-binding</keyword>
<dbReference type="GO" id="GO:0005524">
    <property type="term" value="F:ATP binding"/>
    <property type="evidence" value="ECO:0007669"/>
    <property type="project" value="UniProtKB-KW"/>
</dbReference>
<dbReference type="EC" id="3.6.4.13" evidence="1"/>
<feature type="domain" description="Helicase C-terminal" evidence="8">
    <location>
        <begin position="471"/>
        <end position="624"/>
    </location>
</feature>
<dbReference type="AlphaFoldDB" id="A0A2A2JJT8"/>